<proteinExistence type="predicted"/>
<sequence length="287" mass="30719">MTRTADALDDRAEPGGIAVKSFRRLSAAVLVLLATLMVGHPVGAIAAAKKGVSVNTVPGVDQALRDVRAGWFYNWAADLQGVTKPDGTEFVPMIWGAGAVTPENLAKAKSLGTSLLGFNEPDMAGQANLTVEQALDRWPQLQATGMRLGAPAVAFGGDQAGGWLDRFMSGAAARGLRVDFIPLHWYGSDFSAAAVDHLRGYLQNVHNRYGKPIWLTEYALIDFTQSTPRYPSQDQQVAFVKNSSAMLQSLSFVERYSWFTLSTTTAPTGLYDGATANASGQAYRSAG</sequence>
<dbReference type="Pfam" id="PF11790">
    <property type="entry name" value="Glyco_hydro_cc"/>
    <property type="match status" value="1"/>
</dbReference>
<accession>A0ABS4PQU4</accession>
<dbReference type="Proteomes" id="UP000741013">
    <property type="component" value="Unassembled WGS sequence"/>
</dbReference>
<comment type="caution">
    <text evidence="2">The sequence shown here is derived from an EMBL/GenBank/DDBJ whole genome shotgun (WGS) entry which is preliminary data.</text>
</comment>
<dbReference type="InterPro" id="IPR017853">
    <property type="entry name" value="GH"/>
</dbReference>
<name>A0ABS4PQU4_9PSEU</name>
<dbReference type="EMBL" id="JAGGMS010000001">
    <property type="protein sequence ID" value="MBP2181785.1"/>
    <property type="molecule type" value="Genomic_DNA"/>
</dbReference>
<gene>
    <name evidence="2" type="ORF">JOM49_003311</name>
</gene>
<dbReference type="SUPFAM" id="SSF51445">
    <property type="entry name" value="(Trans)glycosidases"/>
    <property type="match status" value="1"/>
</dbReference>
<organism evidence="2 3">
    <name type="scientific">Amycolatopsis magusensis</name>
    <dbReference type="NCBI Taxonomy" id="882444"/>
    <lineage>
        <taxon>Bacteria</taxon>
        <taxon>Bacillati</taxon>
        <taxon>Actinomycetota</taxon>
        <taxon>Actinomycetes</taxon>
        <taxon>Pseudonocardiales</taxon>
        <taxon>Pseudonocardiaceae</taxon>
        <taxon>Amycolatopsis</taxon>
    </lineage>
</organism>
<keyword evidence="3" id="KW-1185">Reference proteome</keyword>
<dbReference type="InterPro" id="IPR024655">
    <property type="entry name" value="Asl1_glyco_hydro_catalytic"/>
</dbReference>
<reference evidence="2 3" key="1">
    <citation type="submission" date="2021-03" db="EMBL/GenBank/DDBJ databases">
        <title>Sequencing the genomes of 1000 actinobacteria strains.</title>
        <authorList>
            <person name="Klenk H.-P."/>
        </authorList>
    </citation>
    <scope>NUCLEOTIDE SEQUENCE [LARGE SCALE GENOMIC DNA]</scope>
    <source>
        <strain evidence="2 3">DSM 45510</strain>
    </source>
</reference>
<evidence type="ECO:0000259" key="1">
    <source>
        <dbReference type="Pfam" id="PF11790"/>
    </source>
</evidence>
<evidence type="ECO:0000313" key="2">
    <source>
        <dbReference type="EMBL" id="MBP2181785.1"/>
    </source>
</evidence>
<feature type="domain" description="Asl1-like glycosyl hydrolase catalytic" evidence="1">
    <location>
        <begin position="68"/>
        <end position="283"/>
    </location>
</feature>
<dbReference type="PANTHER" id="PTHR34154">
    <property type="entry name" value="ALKALI-SENSITIVE LINKAGE PROTEIN 1"/>
    <property type="match status" value="1"/>
</dbReference>
<protein>
    <recommendedName>
        <fullName evidence="1">Asl1-like glycosyl hydrolase catalytic domain-containing protein</fullName>
    </recommendedName>
</protein>
<evidence type="ECO:0000313" key="3">
    <source>
        <dbReference type="Proteomes" id="UP000741013"/>
    </source>
</evidence>
<dbReference type="PANTHER" id="PTHR34154:SF3">
    <property type="entry name" value="ALKALI-SENSITIVE LINKAGE PROTEIN 1"/>
    <property type="match status" value="1"/>
</dbReference>
<dbReference type="InterPro" id="IPR053183">
    <property type="entry name" value="ASL1"/>
</dbReference>
<dbReference type="RefSeq" id="WP_245369349.1">
    <property type="nucleotide sequence ID" value="NZ_JAGGMS010000001.1"/>
</dbReference>
<dbReference type="Gene3D" id="3.20.20.80">
    <property type="entry name" value="Glycosidases"/>
    <property type="match status" value="1"/>
</dbReference>